<sequence>MKGLFNLVIALSIIAPVTIFFGYIIMDEGDQFTAEHYMVTGLSAIPFVFALLIKFLMMGAEKNNG</sequence>
<dbReference type="RefSeq" id="WP_062558350.1">
    <property type="nucleotide sequence ID" value="NZ_CP013341.1"/>
</dbReference>
<evidence type="ECO:0000256" key="1">
    <source>
        <dbReference type="SAM" id="Phobius"/>
    </source>
</evidence>
<dbReference type="EMBL" id="FOFX01000063">
    <property type="protein sequence ID" value="SEQ49021.1"/>
    <property type="molecule type" value="Genomic_DNA"/>
</dbReference>
<reference evidence="6" key="1">
    <citation type="submission" date="2016-10" db="EMBL/GenBank/DDBJ databases">
        <authorList>
            <person name="Varghese N."/>
            <person name="Submissions S."/>
        </authorList>
    </citation>
    <scope>NUCLEOTIDE SEQUENCE [LARGE SCALE GENOMIC DNA]</scope>
    <source>
        <strain evidence="6">Nm10</strain>
    </source>
</reference>
<evidence type="ECO:0000313" key="4">
    <source>
        <dbReference type="EMBL" id="SEQ49021.1"/>
    </source>
</evidence>
<evidence type="ECO:0000313" key="6">
    <source>
        <dbReference type="Proteomes" id="UP000182882"/>
    </source>
</evidence>
<organism evidence="2 7">
    <name type="scientific">Nitrosomonas ureae</name>
    <dbReference type="NCBI Taxonomy" id="44577"/>
    <lineage>
        <taxon>Bacteria</taxon>
        <taxon>Pseudomonadati</taxon>
        <taxon>Pseudomonadota</taxon>
        <taxon>Betaproteobacteria</taxon>
        <taxon>Nitrosomonadales</taxon>
        <taxon>Nitrosomonadaceae</taxon>
        <taxon>Nitrosomonas</taxon>
    </lineage>
</organism>
<feature type="transmembrane region" description="Helical" evidence="1">
    <location>
        <begin position="7"/>
        <end position="25"/>
    </location>
</feature>
<dbReference type="Proteomes" id="UP000244110">
    <property type="component" value="Unassembled WGS sequence"/>
</dbReference>
<keyword evidence="1" id="KW-1133">Transmembrane helix</keyword>
<keyword evidence="1" id="KW-0812">Transmembrane</keyword>
<dbReference type="EMBL" id="QAOL01000002">
    <property type="protein sequence ID" value="PTQ88081.1"/>
    <property type="molecule type" value="Genomic_DNA"/>
</dbReference>
<dbReference type="STRING" id="44577.ATY38_05075"/>
<accession>A0A0S3AHR6</accession>
<feature type="transmembrane region" description="Helical" evidence="1">
    <location>
        <begin position="37"/>
        <end position="57"/>
    </location>
</feature>
<gene>
    <name evidence="2" type="ORF">C8R28_100281</name>
    <name evidence="3" type="ORF">SAMN05216406_101105</name>
    <name evidence="4" type="ORF">SAMN05421510_10634</name>
</gene>
<keyword evidence="6" id="KW-1185">Reference proteome</keyword>
<evidence type="ECO:0000313" key="5">
    <source>
        <dbReference type="Proteomes" id="UP000181998"/>
    </source>
</evidence>
<dbReference type="Proteomes" id="UP000182882">
    <property type="component" value="Unassembled WGS sequence"/>
</dbReference>
<dbReference type="EMBL" id="FNLN01000001">
    <property type="protein sequence ID" value="SDT84047.1"/>
    <property type="molecule type" value="Genomic_DNA"/>
</dbReference>
<protein>
    <submittedName>
        <fullName evidence="2">Uncharacterized protein</fullName>
    </submittedName>
</protein>
<reference evidence="2 7" key="3">
    <citation type="submission" date="2018-04" db="EMBL/GenBank/DDBJ databases">
        <title>Active sludge and wastewater microbial communities from Klosterneuburg, Austria.</title>
        <authorList>
            <person name="Wagner M."/>
        </authorList>
    </citation>
    <scope>NUCLEOTIDE SEQUENCE [LARGE SCALE GENOMIC DNA]</scope>
    <source>
        <strain evidence="2 7">Nm4</strain>
    </source>
</reference>
<dbReference type="Proteomes" id="UP000181998">
    <property type="component" value="Unassembled WGS sequence"/>
</dbReference>
<dbReference type="OrthoDB" id="8548326at2"/>
<dbReference type="AlphaFoldDB" id="A0A0S3AHR6"/>
<evidence type="ECO:0000313" key="3">
    <source>
        <dbReference type="EMBL" id="SDT84047.1"/>
    </source>
</evidence>
<evidence type="ECO:0000313" key="7">
    <source>
        <dbReference type="Proteomes" id="UP000244110"/>
    </source>
</evidence>
<proteinExistence type="predicted"/>
<keyword evidence="1" id="KW-0472">Membrane</keyword>
<evidence type="ECO:0000313" key="2">
    <source>
        <dbReference type="EMBL" id="PTQ88081.1"/>
    </source>
</evidence>
<dbReference type="KEGG" id="nur:ATY38_05075"/>
<name>A0A0S3AHR6_9PROT</name>
<reference evidence="3 5" key="2">
    <citation type="submission" date="2016-10" db="EMBL/GenBank/DDBJ databases">
        <authorList>
            <person name="de Groot N.N."/>
        </authorList>
    </citation>
    <scope>NUCLEOTIDE SEQUENCE [LARGE SCALE GENOMIC DNA]</scope>
    <source>
        <strain evidence="3">Nm10</strain>
        <strain evidence="4 5">Nm9</strain>
    </source>
</reference>